<evidence type="ECO:0000256" key="14">
    <source>
        <dbReference type="ARBA" id="ARBA00023157"/>
    </source>
</evidence>
<dbReference type="InterPro" id="IPR001245">
    <property type="entry name" value="Ser-Thr/Tyr_kinase_cat_dom"/>
</dbReference>
<evidence type="ECO:0000256" key="7">
    <source>
        <dbReference type="ARBA" id="ARBA00022737"/>
    </source>
</evidence>
<evidence type="ECO:0000256" key="9">
    <source>
        <dbReference type="ARBA" id="ARBA00022777"/>
    </source>
</evidence>
<keyword evidence="15" id="KW-0675">Receptor</keyword>
<keyword evidence="5" id="KW-0812">Transmembrane</keyword>
<dbReference type="PRINTS" id="PR00109">
    <property type="entry name" value="TYRKINASE"/>
</dbReference>
<gene>
    <name evidence="23" type="ORF">SPLIT_LOCUS9973</name>
</gene>
<dbReference type="InterPro" id="IPR028082">
    <property type="entry name" value="Peripla_BP_I"/>
</dbReference>
<evidence type="ECO:0000256" key="6">
    <source>
        <dbReference type="ARBA" id="ARBA00022729"/>
    </source>
</evidence>
<dbReference type="Gene3D" id="3.40.50.2300">
    <property type="match status" value="2"/>
</dbReference>
<keyword evidence="16" id="KW-0325">Glycoprotein</keyword>
<keyword evidence="17" id="KW-0393">Immunoglobulin domain</keyword>
<dbReference type="SUPFAM" id="SSF53822">
    <property type="entry name" value="Periplasmic binding protein-like I"/>
    <property type="match status" value="1"/>
</dbReference>
<dbReference type="GO" id="GO:0005524">
    <property type="term" value="F:ATP binding"/>
    <property type="evidence" value="ECO:0007669"/>
    <property type="project" value="UniProtKB-UniRule"/>
</dbReference>
<dbReference type="FunFam" id="3.30.200.20:FF:000593">
    <property type="entry name" value="Predicted protein"/>
    <property type="match status" value="1"/>
</dbReference>
<dbReference type="CDD" id="cd00192">
    <property type="entry name" value="PTKc"/>
    <property type="match status" value="1"/>
</dbReference>
<dbReference type="GO" id="GO:0004714">
    <property type="term" value="F:transmembrane receptor protein tyrosine kinase activity"/>
    <property type="evidence" value="ECO:0007669"/>
    <property type="project" value="UniProtKB-EC"/>
</dbReference>
<dbReference type="SMART" id="SM00219">
    <property type="entry name" value="TyrKc"/>
    <property type="match status" value="1"/>
</dbReference>
<evidence type="ECO:0000256" key="12">
    <source>
        <dbReference type="ARBA" id="ARBA00023136"/>
    </source>
</evidence>
<evidence type="ECO:0000256" key="11">
    <source>
        <dbReference type="ARBA" id="ARBA00022989"/>
    </source>
</evidence>
<keyword evidence="10 20" id="KW-0067">ATP-binding</keyword>
<sequence length="1033" mass="111677">MRLTEKQHTSTRLTGCRVSGSKSTSRDAAVLSQFEHLESNCFNFNSTPEWCTPGARSCASLVADNENDARLLADVVRARRLRARVLAPCRLAPPQLAGWRRPPPRALLLCSRTPPAKHFSQLASPPCDTTKDICIFDPYRLMKIVNERELQSPSTISVLGRLELTETEFNDFIIRYRTTGSTLAIAEMLKVHSKWTGPPGEARTAVMLPMGTSREAFDSNALKAAALLAEEDSKASETVSFKVELLDDKCASTLAFKYLTDALGAEFGALSGVAGPACGAAFADVARQSPTLGMPVLAYTPQAPPPAPAAAWALLAAGDARHYSAAWAAFAAHVGWRRVAVLSELATRAALDVADLAADVLVHVELPADTDDLDLDKITQWAGRAAAAHARILYVCAEDARVVRAALCAGRAAGLAPPAVWLLPGALPRAWLRPPASDAHNCTYQQLRDMAEGHLSVAPAWLADWDERSDASADSEEGAWRRQWRSRCLRSRACARAEAACEACARAPAQAALLYDALRMWGAALRRTLRAHPAALDNLHHGTVARALIEDVTTSSYSGLTGKFEWSEDASGARVRLAPVVVQQWTNGTRTRLGAWSRVAGYRAGPRAPRWLTPDGRAPDDGAPHCALQALADVLRADCRAAVLALAALALATLLGASAAAACHCKRRAERKYRARLAALGLTRLDPKPGGLDRWEIPRERVVINRKLGTGAFGTVYGGHALLAEDRGWSAVAVKTLKAGATTEEKLDFLSEAEAMKRFDHKNVVRLLGVVTKTEPVCTVMEFMLYGDLKNYLLARRHLATGAGADEVSAARLTGMALDAARGLSYLAQLRYVHRDVAARNCLVSAQRVVKLADFGMTRLVFEHDYYRFSRKGMLPVRWMAPESLALGVFSPASDVWSFGVLLYEIVTFGSLPFQGLSNAEVLARVKAGHTLELPPGLKPQLEGLIKSCWQAEHKARPSAAEVAAFLADSPRLLAPCLDLPLDALPLDLEPWQHARDRAEARWVSWGAPASGATDTTYLSADAPPADTDAFLS</sequence>
<evidence type="ECO:0000256" key="5">
    <source>
        <dbReference type="ARBA" id="ARBA00022692"/>
    </source>
</evidence>
<dbReference type="InterPro" id="IPR050122">
    <property type="entry name" value="RTK"/>
</dbReference>
<dbReference type="InterPro" id="IPR001828">
    <property type="entry name" value="ANF_lig-bd_rcpt"/>
</dbReference>
<keyword evidence="11" id="KW-1133">Transmembrane helix</keyword>
<dbReference type="Proteomes" id="UP001153321">
    <property type="component" value="Chromosome 5"/>
</dbReference>
<evidence type="ECO:0000256" key="10">
    <source>
        <dbReference type="ARBA" id="ARBA00022840"/>
    </source>
</evidence>
<keyword evidence="24" id="KW-1185">Reference proteome</keyword>
<dbReference type="EC" id="2.7.10.1" evidence="2"/>
<dbReference type="GO" id="GO:0043235">
    <property type="term" value="C:receptor complex"/>
    <property type="evidence" value="ECO:0007669"/>
    <property type="project" value="TreeGrafter"/>
</dbReference>
<reference evidence="23" key="1">
    <citation type="submission" date="2022-02" db="EMBL/GenBank/DDBJ databases">
        <authorList>
            <person name="King R."/>
        </authorList>
    </citation>
    <scope>NUCLEOTIDE SEQUENCE</scope>
</reference>
<name>A0A9P0ID81_SPOLI</name>
<protein>
    <recommendedName>
        <fullName evidence="2">receptor protein-tyrosine kinase</fullName>
        <ecNumber evidence="2">2.7.10.1</ecNumber>
    </recommendedName>
</protein>
<keyword evidence="3" id="KW-0597">Phosphoprotein</keyword>
<dbReference type="Gene3D" id="3.30.200.20">
    <property type="entry name" value="Phosphorylase Kinase, domain 1"/>
    <property type="match status" value="1"/>
</dbReference>
<evidence type="ECO:0000256" key="17">
    <source>
        <dbReference type="ARBA" id="ARBA00023319"/>
    </source>
</evidence>
<dbReference type="GO" id="GO:0005886">
    <property type="term" value="C:plasma membrane"/>
    <property type="evidence" value="ECO:0007669"/>
    <property type="project" value="TreeGrafter"/>
</dbReference>
<evidence type="ECO:0000256" key="8">
    <source>
        <dbReference type="ARBA" id="ARBA00022741"/>
    </source>
</evidence>
<feature type="domain" description="Protein kinase" evidence="22">
    <location>
        <begin position="702"/>
        <end position="973"/>
    </location>
</feature>
<dbReference type="PANTHER" id="PTHR24416">
    <property type="entry name" value="TYROSINE-PROTEIN KINASE RECEPTOR"/>
    <property type="match status" value="1"/>
</dbReference>
<dbReference type="InterPro" id="IPR008266">
    <property type="entry name" value="Tyr_kinase_AS"/>
</dbReference>
<dbReference type="Pfam" id="PF01094">
    <property type="entry name" value="ANF_receptor"/>
    <property type="match status" value="1"/>
</dbReference>
<dbReference type="InterPro" id="IPR011009">
    <property type="entry name" value="Kinase-like_dom_sf"/>
</dbReference>
<comment type="subcellular location">
    <subcellularLocation>
        <location evidence="1">Membrane</location>
        <topology evidence="1">Single-pass membrane protein</topology>
    </subcellularLocation>
</comment>
<evidence type="ECO:0000259" key="22">
    <source>
        <dbReference type="PROSITE" id="PS50011"/>
    </source>
</evidence>
<dbReference type="InterPro" id="IPR017441">
    <property type="entry name" value="Protein_kinase_ATP_BS"/>
</dbReference>
<keyword evidence="6" id="KW-0732">Signal</keyword>
<evidence type="ECO:0000256" key="15">
    <source>
        <dbReference type="ARBA" id="ARBA00023170"/>
    </source>
</evidence>
<comment type="function">
    <text evidence="19">Receptor for basic fibroblast growth factor.</text>
</comment>
<dbReference type="PANTHER" id="PTHR24416:SF489">
    <property type="entry name" value="PROTEIN KINASE DOMAIN-CONTAINING PROTEIN"/>
    <property type="match status" value="1"/>
</dbReference>
<evidence type="ECO:0000256" key="18">
    <source>
        <dbReference type="ARBA" id="ARBA00051243"/>
    </source>
</evidence>
<evidence type="ECO:0000256" key="19">
    <source>
        <dbReference type="ARBA" id="ARBA00056965"/>
    </source>
</evidence>
<organism evidence="23 24">
    <name type="scientific">Spodoptera littoralis</name>
    <name type="common">Egyptian cotton leafworm</name>
    <dbReference type="NCBI Taxonomy" id="7109"/>
    <lineage>
        <taxon>Eukaryota</taxon>
        <taxon>Metazoa</taxon>
        <taxon>Ecdysozoa</taxon>
        <taxon>Arthropoda</taxon>
        <taxon>Hexapoda</taxon>
        <taxon>Insecta</taxon>
        <taxon>Pterygota</taxon>
        <taxon>Neoptera</taxon>
        <taxon>Endopterygota</taxon>
        <taxon>Lepidoptera</taxon>
        <taxon>Glossata</taxon>
        <taxon>Ditrysia</taxon>
        <taxon>Noctuoidea</taxon>
        <taxon>Noctuidae</taxon>
        <taxon>Amphipyrinae</taxon>
        <taxon>Spodoptera</taxon>
    </lineage>
</organism>
<evidence type="ECO:0000256" key="1">
    <source>
        <dbReference type="ARBA" id="ARBA00004167"/>
    </source>
</evidence>
<accession>A0A9P0ID81</accession>
<keyword evidence="8 20" id="KW-0547">Nucleotide-binding</keyword>
<dbReference type="AlphaFoldDB" id="A0A9P0ID81"/>
<keyword evidence="14" id="KW-1015">Disulfide bond</keyword>
<dbReference type="InterPro" id="IPR000719">
    <property type="entry name" value="Prot_kinase_dom"/>
</dbReference>
<dbReference type="GO" id="GO:0007169">
    <property type="term" value="P:cell surface receptor protein tyrosine kinase signaling pathway"/>
    <property type="evidence" value="ECO:0007669"/>
    <property type="project" value="TreeGrafter"/>
</dbReference>
<keyword evidence="4" id="KW-0808">Transferase</keyword>
<dbReference type="PROSITE" id="PS50011">
    <property type="entry name" value="PROTEIN_KINASE_DOM"/>
    <property type="match status" value="1"/>
</dbReference>
<keyword evidence="9" id="KW-0418">Kinase</keyword>
<evidence type="ECO:0000256" key="3">
    <source>
        <dbReference type="ARBA" id="ARBA00022553"/>
    </source>
</evidence>
<evidence type="ECO:0000256" key="4">
    <source>
        <dbReference type="ARBA" id="ARBA00022679"/>
    </source>
</evidence>
<evidence type="ECO:0000256" key="21">
    <source>
        <dbReference type="SAM" id="MobiDB-lite"/>
    </source>
</evidence>
<evidence type="ECO:0000313" key="24">
    <source>
        <dbReference type="Proteomes" id="UP001153321"/>
    </source>
</evidence>
<dbReference type="FunFam" id="1.10.510.10:FF:001227">
    <property type="entry name" value="Tyrosine-protein kinase receptor"/>
    <property type="match status" value="1"/>
</dbReference>
<dbReference type="Gene3D" id="1.10.510.10">
    <property type="entry name" value="Transferase(Phosphotransferase) domain 1"/>
    <property type="match status" value="1"/>
</dbReference>
<evidence type="ECO:0000256" key="20">
    <source>
        <dbReference type="PROSITE-ProRule" id="PRU10141"/>
    </source>
</evidence>
<feature type="binding site" evidence="20">
    <location>
        <position position="735"/>
    </location>
    <ligand>
        <name>ATP</name>
        <dbReference type="ChEBI" id="CHEBI:30616"/>
    </ligand>
</feature>
<keyword evidence="12" id="KW-0472">Membrane</keyword>
<keyword evidence="7" id="KW-0677">Repeat</keyword>
<comment type="catalytic activity">
    <reaction evidence="18">
        <text>L-tyrosyl-[protein] + ATP = O-phospho-L-tyrosyl-[protein] + ADP + H(+)</text>
        <dbReference type="Rhea" id="RHEA:10596"/>
        <dbReference type="Rhea" id="RHEA-COMP:10136"/>
        <dbReference type="Rhea" id="RHEA-COMP:20101"/>
        <dbReference type="ChEBI" id="CHEBI:15378"/>
        <dbReference type="ChEBI" id="CHEBI:30616"/>
        <dbReference type="ChEBI" id="CHEBI:46858"/>
        <dbReference type="ChEBI" id="CHEBI:61978"/>
        <dbReference type="ChEBI" id="CHEBI:456216"/>
        <dbReference type="EC" id="2.7.10.1"/>
    </reaction>
</comment>
<feature type="region of interest" description="Disordered" evidence="21">
    <location>
        <begin position="1"/>
        <end position="21"/>
    </location>
</feature>
<dbReference type="SUPFAM" id="SSF56112">
    <property type="entry name" value="Protein kinase-like (PK-like)"/>
    <property type="match status" value="1"/>
</dbReference>
<dbReference type="EMBL" id="LR824536">
    <property type="protein sequence ID" value="CAH1644620.1"/>
    <property type="molecule type" value="Genomic_DNA"/>
</dbReference>
<evidence type="ECO:0000256" key="16">
    <source>
        <dbReference type="ARBA" id="ARBA00023180"/>
    </source>
</evidence>
<evidence type="ECO:0000256" key="13">
    <source>
        <dbReference type="ARBA" id="ARBA00023137"/>
    </source>
</evidence>
<evidence type="ECO:0000256" key="2">
    <source>
        <dbReference type="ARBA" id="ARBA00011902"/>
    </source>
</evidence>
<dbReference type="Pfam" id="PF07714">
    <property type="entry name" value="PK_Tyr_Ser-Thr"/>
    <property type="match status" value="1"/>
</dbReference>
<keyword evidence="13" id="KW-0829">Tyrosine-protein kinase</keyword>
<dbReference type="PROSITE" id="PS00107">
    <property type="entry name" value="PROTEIN_KINASE_ATP"/>
    <property type="match status" value="1"/>
</dbReference>
<proteinExistence type="predicted"/>
<evidence type="ECO:0000313" key="23">
    <source>
        <dbReference type="EMBL" id="CAH1644620.1"/>
    </source>
</evidence>
<dbReference type="PROSITE" id="PS00109">
    <property type="entry name" value="PROTEIN_KINASE_TYR"/>
    <property type="match status" value="1"/>
</dbReference>
<dbReference type="InterPro" id="IPR020635">
    <property type="entry name" value="Tyr_kinase_cat_dom"/>
</dbReference>